<evidence type="ECO:0000256" key="1">
    <source>
        <dbReference type="ARBA" id="ARBA00007447"/>
    </source>
</evidence>
<evidence type="ECO:0000313" key="12">
    <source>
        <dbReference type="Proteomes" id="UP000238350"/>
    </source>
</evidence>
<evidence type="ECO:0000256" key="8">
    <source>
        <dbReference type="SAM" id="MobiDB-lite"/>
    </source>
</evidence>
<evidence type="ECO:0000256" key="6">
    <source>
        <dbReference type="PIRSR" id="PIRSR601461-1"/>
    </source>
</evidence>
<evidence type="ECO:0000259" key="10">
    <source>
        <dbReference type="PROSITE" id="PS51767"/>
    </source>
</evidence>
<dbReference type="InterPro" id="IPR001461">
    <property type="entry name" value="Aspartic_peptidase_A1"/>
</dbReference>
<proteinExistence type="inferred from homology"/>
<comment type="caution">
    <text evidence="11">The sequence shown here is derived from an EMBL/GenBank/DDBJ whole genome shotgun (WGS) entry which is preliminary data.</text>
</comment>
<dbReference type="InterPro" id="IPR001969">
    <property type="entry name" value="Aspartic_peptidase_AS"/>
</dbReference>
<dbReference type="Gene3D" id="2.40.70.10">
    <property type="entry name" value="Acid Proteases"/>
    <property type="match status" value="2"/>
</dbReference>
<dbReference type="InterPro" id="IPR033876">
    <property type="entry name" value="SAP-like"/>
</dbReference>
<evidence type="ECO:0000256" key="3">
    <source>
        <dbReference type="ARBA" id="ARBA00022729"/>
    </source>
</evidence>
<keyword evidence="4 7" id="KW-0064">Aspartyl protease</keyword>
<dbReference type="PANTHER" id="PTHR47966:SF65">
    <property type="entry name" value="ASPARTIC-TYPE ENDOPEPTIDASE"/>
    <property type="match status" value="1"/>
</dbReference>
<dbReference type="SUPFAM" id="SSF50630">
    <property type="entry name" value="Acid proteases"/>
    <property type="match status" value="1"/>
</dbReference>
<feature type="compositionally biased region" description="Polar residues" evidence="8">
    <location>
        <begin position="450"/>
        <end position="462"/>
    </location>
</feature>
<protein>
    <submittedName>
        <fullName evidence="11">Aspartic proteinase yapsin-3</fullName>
    </submittedName>
</protein>
<keyword evidence="2 7" id="KW-0645">Protease</keyword>
<dbReference type="CDD" id="cd05474">
    <property type="entry name" value="SAP_like"/>
    <property type="match status" value="1"/>
</dbReference>
<dbReference type="GeneID" id="36517446"/>
<feature type="active site" evidence="6">
    <location>
        <position position="294"/>
    </location>
</feature>
<feature type="compositionally biased region" description="Low complexity" evidence="8">
    <location>
        <begin position="471"/>
        <end position="481"/>
    </location>
</feature>
<feature type="compositionally biased region" description="Low complexity" evidence="8">
    <location>
        <begin position="490"/>
        <end position="531"/>
    </location>
</feature>
<sequence length="547" mass="57705">MLFLSLGVLTQLQTVFAQADSVGGTLAIPIKGKRSASAPLPRLEHLERRADLPELALINQLTFYQATLEIGSQKEQVQFTIDTGSSDLWVMSPDNPLCAQDDEQIQQNNLPNCSAPITFDYSASSSFSKNQSSVYYGQYADGTVAQGFYAQDTVVIGQSTVKNANFAVATNTNVSQPVFGIASVNDEASVSNQDPTTYANIPVQLKEQGFTQAVAYSLWLNDLNALEGSILFGGVDHEKYVGDLQLVPMVTFTSDGQQVNPPILPFVMLHGVSVYNNKNMAATIAECSLPVALDSGTSLAYLPSDIIDAIGQSISATPLNNLGIYGAYCDLSGGLIWNFSGVEIFTPFSQLLYPLVTTSNEPATYKGRPICGLNIMPSESLFLLGDLFLRSAYVVFDYENYQVAIANTNFNSTESDISTISGGVSATSAASYSSTSYVVNVKTTVATSFTSSIQTPSETNGAGATGREDPGITTGNTINGGPQATLNPLSQGSQNSGSAGASGSATRSSSHPGSSSSSSSSKNKNAAPTSSTPSIAALFMFSIWAMF</sequence>
<feature type="domain" description="Peptidase A1" evidence="10">
    <location>
        <begin position="64"/>
        <end position="406"/>
    </location>
</feature>
<keyword evidence="5 7" id="KW-0378">Hydrolase</keyword>
<reference evidence="11 12" key="1">
    <citation type="submission" date="2017-04" db="EMBL/GenBank/DDBJ databases">
        <title>Genome sequencing of [Candida] sorbophila.</title>
        <authorList>
            <person name="Ahn J.O."/>
        </authorList>
    </citation>
    <scope>NUCLEOTIDE SEQUENCE [LARGE SCALE GENOMIC DNA]</scope>
    <source>
        <strain evidence="11 12">DS02</strain>
    </source>
</reference>
<keyword evidence="3 9" id="KW-0732">Signal</keyword>
<dbReference type="RefSeq" id="XP_024666023.1">
    <property type="nucleotide sequence ID" value="XM_024810255.1"/>
</dbReference>
<dbReference type="PROSITE" id="PS51767">
    <property type="entry name" value="PEPTIDASE_A1"/>
    <property type="match status" value="1"/>
</dbReference>
<evidence type="ECO:0000256" key="5">
    <source>
        <dbReference type="ARBA" id="ARBA00022801"/>
    </source>
</evidence>
<dbReference type="AlphaFoldDB" id="A0A2T0FM66"/>
<dbReference type="Proteomes" id="UP000238350">
    <property type="component" value="Unassembled WGS sequence"/>
</dbReference>
<name>A0A2T0FM66_9ASCO</name>
<evidence type="ECO:0000256" key="2">
    <source>
        <dbReference type="ARBA" id="ARBA00022670"/>
    </source>
</evidence>
<dbReference type="GO" id="GO:0006508">
    <property type="term" value="P:proteolysis"/>
    <property type="evidence" value="ECO:0007669"/>
    <property type="project" value="UniProtKB-KW"/>
</dbReference>
<feature type="active site" evidence="6">
    <location>
        <position position="82"/>
    </location>
</feature>
<dbReference type="FunFam" id="2.40.70.10:FF:000011">
    <property type="entry name" value="Aspartic protease"/>
    <property type="match status" value="1"/>
</dbReference>
<evidence type="ECO:0000313" key="11">
    <source>
        <dbReference type="EMBL" id="PRT56078.1"/>
    </source>
</evidence>
<dbReference type="GO" id="GO:0004190">
    <property type="term" value="F:aspartic-type endopeptidase activity"/>
    <property type="evidence" value="ECO:0007669"/>
    <property type="project" value="UniProtKB-KW"/>
</dbReference>
<comment type="similarity">
    <text evidence="1 7">Belongs to the peptidase A1 family.</text>
</comment>
<gene>
    <name evidence="11" type="ORF">B9G98_03698</name>
</gene>
<evidence type="ECO:0000256" key="4">
    <source>
        <dbReference type="ARBA" id="ARBA00022750"/>
    </source>
</evidence>
<dbReference type="PROSITE" id="PS00141">
    <property type="entry name" value="ASP_PROTEASE"/>
    <property type="match status" value="1"/>
</dbReference>
<accession>A0A2T0FM66</accession>
<feature type="chain" id="PRO_5015643425" evidence="9">
    <location>
        <begin position="18"/>
        <end position="547"/>
    </location>
</feature>
<dbReference type="OrthoDB" id="771136at2759"/>
<dbReference type="InterPro" id="IPR033121">
    <property type="entry name" value="PEPTIDASE_A1"/>
</dbReference>
<evidence type="ECO:0000256" key="7">
    <source>
        <dbReference type="RuleBase" id="RU000454"/>
    </source>
</evidence>
<feature type="signal peptide" evidence="9">
    <location>
        <begin position="1"/>
        <end position="17"/>
    </location>
</feature>
<dbReference type="STRING" id="45607.A0A2T0FM66"/>
<dbReference type="PANTHER" id="PTHR47966">
    <property type="entry name" value="BETA-SITE APP-CLEAVING ENZYME, ISOFORM A-RELATED"/>
    <property type="match status" value="1"/>
</dbReference>
<dbReference type="PRINTS" id="PR00792">
    <property type="entry name" value="PEPSIN"/>
</dbReference>
<keyword evidence="12" id="KW-1185">Reference proteome</keyword>
<evidence type="ECO:0000256" key="9">
    <source>
        <dbReference type="SAM" id="SignalP"/>
    </source>
</evidence>
<dbReference type="InterPro" id="IPR021109">
    <property type="entry name" value="Peptidase_aspartic_dom_sf"/>
</dbReference>
<dbReference type="Pfam" id="PF00026">
    <property type="entry name" value="Asp"/>
    <property type="match status" value="1"/>
</dbReference>
<feature type="region of interest" description="Disordered" evidence="8">
    <location>
        <begin position="450"/>
        <end position="531"/>
    </location>
</feature>
<dbReference type="EMBL" id="NDIQ01000022">
    <property type="protein sequence ID" value="PRT56078.1"/>
    <property type="molecule type" value="Genomic_DNA"/>
</dbReference>
<organism evidence="11 12">
    <name type="scientific">Wickerhamiella sorbophila</name>
    <dbReference type="NCBI Taxonomy" id="45607"/>
    <lineage>
        <taxon>Eukaryota</taxon>
        <taxon>Fungi</taxon>
        <taxon>Dikarya</taxon>
        <taxon>Ascomycota</taxon>
        <taxon>Saccharomycotina</taxon>
        <taxon>Dipodascomycetes</taxon>
        <taxon>Dipodascales</taxon>
        <taxon>Trichomonascaceae</taxon>
        <taxon>Wickerhamiella</taxon>
    </lineage>
</organism>